<organism evidence="1">
    <name type="scientific">Anguilla anguilla</name>
    <name type="common">European freshwater eel</name>
    <name type="synonym">Muraena anguilla</name>
    <dbReference type="NCBI Taxonomy" id="7936"/>
    <lineage>
        <taxon>Eukaryota</taxon>
        <taxon>Metazoa</taxon>
        <taxon>Chordata</taxon>
        <taxon>Craniata</taxon>
        <taxon>Vertebrata</taxon>
        <taxon>Euteleostomi</taxon>
        <taxon>Actinopterygii</taxon>
        <taxon>Neopterygii</taxon>
        <taxon>Teleostei</taxon>
        <taxon>Anguilliformes</taxon>
        <taxon>Anguillidae</taxon>
        <taxon>Anguilla</taxon>
    </lineage>
</organism>
<reference evidence="1" key="1">
    <citation type="submission" date="2014-11" db="EMBL/GenBank/DDBJ databases">
        <authorList>
            <person name="Amaro Gonzalez C."/>
        </authorList>
    </citation>
    <scope>NUCLEOTIDE SEQUENCE</scope>
</reference>
<evidence type="ECO:0000313" key="1">
    <source>
        <dbReference type="EMBL" id="JAH84902.1"/>
    </source>
</evidence>
<sequence length="42" mass="4677">MGDGFGSTPFLKLFSFGGDFFCPDACRHRDDGTVVFFLLLSR</sequence>
<proteinExistence type="predicted"/>
<name>A0A0E9W3I1_ANGAN</name>
<dbReference type="EMBL" id="GBXM01023675">
    <property type="protein sequence ID" value="JAH84902.1"/>
    <property type="molecule type" value="Transcribed_RNA"/>
</dbReference>
<accession>A0A0E9W3I1</accession>
<reference evidence="1" key="2">
    <citation type="journal article" date="2015" name="Fish Shellfish Immunol.">
        <title>Early steps in the European eel (Anguilla anguilla)-Vibrio vulnificus interaction in the gills: Role of the RtxA13 toxin.</title>
        <authorList>
            <person name="Callol A."/>
            <person name="Pajuelo D."/>
            <person name="Ebbesson L."/>
            <person name="Teles M."/>
            <person name="MacKenzie S."/>
            <person name="Amaro C."/>
        </authorList>
    </citation>
    <scope>NUCLEOTIDE SEQUENCE</scope>
</reference>
<protein>
    <submittedName>
        <fullName evidence="1">Uncharacterized protein</fullName>
    </submittedName>
</protein>
<dbReference type="AlphaFoldDB" id="A0A0E9W3I1"/>